<dbReference type="Gene3D" id="1.10.460.10">
    <property type="entry name" value="Topoisomerase I, domain 2"/>
    <property type="match status" value="1"/>
</dbReference>
<dbReference type="HAMAP" id="MF_00952">
    <property type="entry name" value="Topoisom_1_prok"/>
    <property type="match status" value="1"/>
</dbReference>
<dbReference type="InterPro" id="IPR013497">
    <property type="entry name" value="Topo_IA_cen"/>
</dbReference>
<feature type="site" description="Interaction with DNA" evidence="10">
    <location>
        <position position="165"/>
    </location>
</feature>
<dbReference type="InterPro" id="IPR013825">
    <property type="entry name" value="Topo_IA_cen_sub2"/>
</dbReference>
<reference evidence="14" key="1">
    <citation type="submission" date="2017-09" db="EMBL/GenBank/DDBJ databases">
        <title>Depth-based differentiation of microbial function through sediment-hosted aquifers and enrichment of novel symbionts in the deep terrestrial subsurface.</title>
        <authorList>
            <person name="Probst A.J."/>
            <person name="Ladd B."/>
            <person name="Jarett J.K."/>
            <person name="Geller-Mcgrath D.E."/>
            <person name="Sieber C.M.K."/>
            <person name="Emerson J.B."/>
            <person name="Anantharaman K."/>
            <person name="Thomas B.C."/>
            <person name="Malmstrom R."/>
            <person name="Stieglmeier M."/>
            <person name="Klingl A."/>
            <person name="Woyke T."/>
            <person name="Ryan C.M."/>
            <person name="Banfield J.F."/>
        </authorList>
    </citation>
    <scope>NUCLEOTIDE SEQUENCE [LARGE SCALE GENOMIC DNA]</scope>
</reference>
<dbReference type="InterPro" id="IPR023405">
    <property type="entry name" value="Topo_IA_core_domain"/>
</dbReference>
<dbReference type="SUPFAM" id="SSF56712">
    <property type="entry name" value="Prokaryotic type I DNA topoisomerase"/>
    <property type="match status" value="1"/>
</dbReference>
<sequence length="717" mass="81481">MKLVIVESPTKSKTISRFLGKGYTVESSYGHIRDLPSYKLGVDVENNFEPQYVIPRKVQPVVKKLKALLKKADTVILATDEDREGEAIAWHLLYAMGIKSDKEKKQTKKEKELKIERIVFHEITKKAIQEALSHPRDINADLIAAQQARRVLDRLVGYKLSPFLWKKIARGLSAGRVQSVALRLVVEREEEIKKFNPQKFWTIAARVQKKGCTSESGEQCAAFDSQLYAIDGVTIEKPGITEKQIAEEAIASIDQASFRIIQVEKRKRIQRPSPPFTTATLQQAAWSRLRFSAKKTMLIAQQLYEGVELTKGGAVGLITYMRTDSLNIAEEALHAVRGHIKDAYGDSYVPEAPREFKKKAKGAQEAHEAIRPVDVTLLPDAIKNNLTSDQYRLYSLIWRRFVASQMNDAEFEQTTFVIDAGAHNKKTYQFRTTGSILRFDGFLKVSPMKKEDTLLPVLQENDTLAVLSMQSEDHETQPPPRYTEASLIKALEKFGIGRPSTYAPTMSTIQDRHYVVRNDQKQFEPTEIGEKVNALLVEHFPQIVDIEFTADMEQKLDEVAEGEKEWRGLIKDFYEPFAKVLEEKYETVAKEDMTETIDEMCPECGKQLMIRHGRFGKFISCSGFPDCKFTKALPPEPLGIKCPKCKDGDVVERRTRKRRVFYGCSRYPDCDFAVWQRPTGTLCPECGQALVQLKSGIKCSNKECSYKEEHPDSEDSV</sequence>
<feature type="site" description="Interaction with DNA" evidence="10">
    <location>
        <position position="31"/>
    </location>
</feature>
<evidence type="ECO:0000256" key="9">
    <source>
        <dbReference type="ARBA" id="ARBA00023235"/>
    </source>
</evidence>
<name>A0A2H0TDR0_9BACT</name>
<dbReference type="InterPro" id="IPR028612">
    <property type="entry name" value="Topoisom_1_IA"/>
</dbReference>
<dbReference type="GO" id="GO:0005694">
    <property type="term" value="C:chromosome"/>
    <property type="evidence" value="ECO:0007669"/>
    <property type="project" value="InterPro"/>
</dbReference>
<dbReference type="InterPro" id="IPR013826">
    <property type="entry name" value="Topo_IA_cen_sub3"/>
</dbReference>
<evidence type="ECO:0000256" key="1">
    <source>
        <dbReference type="ARBA" id="ARBA00000213"/>
    </source>
</evidence>
<evidence type="ECO:0000256" key="8">
    <source>
        <dbReference type="ARBA" id="ARBA00023125"/>
    </source>
</evidence>
<feature type="site" description="Interaction with DNA" evidence="10">
    <location>
        <position position="322"/>
    </location>
</feature>
<dbReference type="SMART" id="SM00493">
    <property type="entry name" value="TOPRIM"/>
    <property type="match status" value="1"/>
</dbReference>
<evidence type="ECO:0000256" key="7">
    <source>
        <dbReference type="ARBA" id="ARBA00023029"/>
    </source>
</evidence>
<dbReference type="InterPro" id="IPR013498">
    <property type="entry name" value="Topo_IA_Znf"/>
</dbReference>
<feature type="site" description="Interaction with DNA" evidence="10">
    <location>
        <position position="153"/>
    </location>
</feature>
<dbReference type="EMBL" id="PFCO01000003">
    <property type="protein sequence ID" value="PIR69690.1"/>
    <property type="molecule type" value="Genomic_DNA"/>
</dbReference>
<dbReference type="Gene3D" id="2.70.20.10">
    <property type="entry name" value="Topoisomerase I, domain 3"/>
    <property type="match status" value="1"/>
</dbReference>
<dbReference type="SUPFAM" id="SSF57783">
    <property type="entry name" value="Zinc beta-ribbon"/>
    <property type="match status" value="1"/>
</dbReference>
<dbReference type="EC" id="5.6.2.1" evidence="10"/>
<keyword evidence="6" id="KW-0460">Magnesium</keyword>
<organism evidence="13 14">
    <name type="scientific">Candidatus Niyogibacteria bacterium CG10_big_fil_rev_8_21_14_0_10_46_36</name>
    <dbReference type="NCBI Taxonomy" id="1974726"/>
    <lineage>
        <taxon>Bacteria</taxon>
        <taxon>Candidatus Niyogiibacteriota</taxon>
    </lineage>
</organism>
<dbReference type="InterPro" id="IPR006171">
    <property type="entry name" value="TOPRIM_dom"/>
</dbReference>
<dbReference type="GO" id="GO:0003917">
    <property type="term" value="F:DNA topoisomerase type I (single strand cut, ATP-independent) activity"/>
    <property type="evidence" value="ECO:0007669"/>
    <property type="project" value="UniProtKB-UniRule"/>
</dbReference>
<evidence type="ECO:0000256" key="4">
    <source>
        <dbReference type="ARBA" id="ARBA00022771"/>
    </source>
</evidence>
<comment type="function">
    <text evidence="10">Releases the supercoiling and torsional tension of DNA, which is introduced during the DNA replication and transcription, by transiently cleaving and rejoining one strand of the DNA duplex. Introduces a single-strand break via transesterification at a target site in duplex DNA. The scissile phosphodiester is attacked by the catalytic tyrosine of the enzyme, resulting in the formation of a DNA-(5'-phosphotyrosyl)-enzyme intermediate and the expulsion of a 3'-OH DNA strand. The free DNA strand then undergoes passage around the unbroken strand, thus removing DNA supercoils. Finally, in the religation step, the DNA 3'-OH attacks the covalent intermediate to expel the active-site tyrosine and restore the DNA phosphodiester backbone.</text>
</comment>
<dbReference type="SMART" id="SM00436">
    <property type="entry name" value="TOP1Bc"/>
    <property type="match status" value="1"/>
</dbReference>
<dbReference type="AlphaFoldDB" id="A0A2H0TDR0"/>
<dbReference type="PROSITE" id="PS00396">
    <property type="entry name" value="TOPO_IA_1"/>
    <property type="match status" value="1"/>
</dbReference>
<feature type="site" description="Interaction with DNA" evidence="10">
    <location>
        <position position="149"/>
    </location>
</feature>
<dbReference type="SMART" id="SM00437">
    <property type="entry name" value="TOP1Ac"/>
    <property type="match status" value="1"/>
</dbReference>
<evidence type="ECO:0000259" key="11">
    <source>
        <dbReference type="PROSITE" id="PS50880"/>
    </source>
</evidence>
<dbReference type="CDD" id="cd03363">
    <property type="entry name" value="TOPRIM_TopoIA_TopoI"/>
    <property type="match status" value="1"/>
</dbReference>
<protein>
    <recommendedName>
        <fullName evidence="10">DNA topoisomerase 1</fullName>
        <ecNumber evidence="10">5.6.2.1</ecNumber>
    </recommendedName>
    <alternativeName>
        <fullName evidence="10">DNA topoisomerase I</fullName>
    </alternativeName>
</protein>
<dbReference type="CDD" id="cd00186">
    <property type="entry name" value="TOP1Ac"/>
    <property type="match status" value="1"/>
</dbReference>
<keyword evidence="3" id="KW-0479">Metal-binding</keyword>
<keyword evidence="8 10" id="KW-0238">DNA-binding</keyword>
<keyword evidence="9 10" id="KW-0413">Isomerase</keyword>
<dbReference type="Pfam" id="PF01131">
    <property type="entry name" value="Topoisom_bac"/>
    <property type="match status" value="1"/>
</dbReference>
<dbReference type="Gene3D" id="3.30.65.10">
    <property type="entry name" value="Bacterial Topoisomerase I, domain 1"/>
    <property type="match status" value="2"/>
</dbReference>
<feature type="site" description="Interaction with DNA" evidence="10">
    <location>
        <position position="512"/>
    </location>
</feature>
<accession>A0A2H0TDR0</accession>
<dbReference type="PANTHER" id="PTHR42785:SF1">
    <property type="entry name" value="DNA TOPOISOMERASE"/>
    <property type="match status" value="1"/>
</dbReference>
<dbReference type="PROSITE" id="PS50880">
    <property type="entry name" value="TOPRIM"/>
    <property type="match status" value="1"/>
</dbReference>
<feature type="region of interest" description="Interaction with DNA" evidence="10">
    <location>
        <begin position="173"/>
        <end position="178"/>
    </location>
</feature>
<dbReference type="NCBIfam" id="TIGR01051">
    <property type="entry name" value="topA_bact"/>
    <property type="match status" value="1"/>
</dbReference>
<keyword evidence="4" id="KW-0863">Zinc-finger</keyword>
<dbReference type="PANTHER" id="PTHR42785">
    <property type="entry name" value="DNA TOPOISOMERASE, TYPE IA, CORE"/>
    <property type="match status" value="1"/>
</dbReference>
<dbReference type="GO" id="GO:0003677">
    <property type="term" value="F:DNA binding"/>
    <property type="evidence" value="ECO:0007669"/>
    <property type="project" value="UniProtKB-KW"/>
</dbReference>
<dbReference type="InterPro" id="IPR034149">
    <property type="entry name" value="TOPRIM_TopoI"/>
</dbReference>
<comment type="subunit">
    <text evidence="10">Monomer.</text>
</comment>
<dbReference type="Pfam" id="PF01751">
    <property type="entry name" value="Toprim"/>
    <property type="match status" value="1"/>
</dbReference>
<dbReference type="Gene3D" id="1.10.290.10">
    <property type="entry name" value="Topoisomerase I, domain 4"/>
    <property type="match status" value="1"/>
</dbReference>
<evidence type="ECO:0000256" key="6">
    <source>
        <dbReference type="ARBA" id="ARBA00022842"/>
    </source>
</evidence>
<comment type="similarity">
    <text evidence="2 10">Belongs to the type IA topoisomerase family.</text>
</comment>
<comment type="caution">
    <text evidence="13">The sequence shown here is derived from an EMBL/GenBank/DDBJ whole genome shotgun (WGS) entry which is preliminary data.</text>
</comment>
<gene>
    <name evidence="10" type="primary">topA</name>
    <name evidence="13" type="ORF">COU47_01195</name>
</gene>
<evidence type="ECO:0000313" key="14">
    <source>
        <dbReference type="Proteomes" id="UP000231503"/>
    </source>
</evidence>
<keyword evidence="7 10" id="KW-0799">Topoisomerase</keyword>
<dbReference type="PROSITE" id="PS52039">
    <property type="entry name" value="TOPO_IA_2"/>
    <property type="match status" value="1"/>
</dbReference>
<evidence type="ECO:0000313" key="13">
    <source>
        <dbReference type="EMBL" id="PIR69690.1"/>
    </source>
</evidence>
<evidence type="ECO:0000256" key="5">
    <source>
        <dbReference type="ARBA" id="ARBA00022833"/>
    </source>
</evidence>
<dbReference type="PRINTS" id="PR00417">
    <property type="entry name" value="PRTPISMRASEI"/>
</dbReference>
<dbReference type="InterPro" id="IPR000380">
    <property type="entry name" value="Topo_IA"/>
</dbReference>
<dbReference type="InterPro" id="IPR023406">
    <property type="entry name" value="Topo_IA_AS"/>
</dbReference>
<dbReference type="Proteomes" id="UP000231503">
    <property type="component" value="Unassembled WGS sequence"/>
</dbReference>
<evidence type="ECO:0000256" key="10">
    <source>
        <dbReference type="HAMAP-Rule" id="MF_00952"/>
    </source>
</evidence>
<dbReference type="Gene3D" id="3.40.50.140">
    <property type="match status" value="1"/>
</dbReference>
<dbReference type="GO" id="GO:0008270">
    <property type="term" value="F:zinc ion binding"/>
    <property type="evidence" value="ECO:0007669"/>
    <property type="project" value="UniProtKB-KW"/>
</dbReference>
<proteinExistence type="inferred from homology"/>
<dbReference type="InterPro" id="IPR013824">
    <property type="entry name" value="Topo_IA_cen_sub1"/>
</dbReference>
<dbReference type="InterPro" id="IPR003602">
    <property type="entry name" value="Topo_IA_DNA-bd_dom"/>
</dbReference>
<comment type="catalytic activity">
    <reaction evidence="1 10">
        <text>ATP-independent breakage of single-stranded DNA, followed by passage and rejoining.</text>
        <dbReference type="EC" id="5.6.2.1"/>
    </reaction>
</comment>
<feature type="site" description="Interaction with DNA" evidence="10">
    <location>
        <position position="158"/>
    </location>
</feature>
<feature type="site" description="Interaction with DNA" evidence="10">
    <location>
        <position position="150"/>
    </location>
</feature>
<evidence type="ECO:0000259" key="12">
    <source>
        <dbReference type="PROSITE" id="PS52039"/>
    </source>
</evidence>
<evidence type="ECO:0000256" key="2">
    <source>
        <dbReference type="ARBA" id="ARBA00009446"/>
    </source>
</evidence>
<dbReference type="InterPro" id="IPR003601">
    <property type="entry name" value="Topo_IA_2"/>
</dbReference>
<keyword evidence="5" id="KW-0862">Zinc</keyword>
<feature type="active site" description="O-(5'-phospho-DNA)-tyrosine intermediate" evidence="10">
    <location>
        <position position="320"/>
    </location>
</feature>
<dbReference type="InterPro" id="IPR005733">
    <property type="entry name" value="TopoI_bac-type"/>
</dbReference>
<dbReference type="GO" id="GO:0006265">
    <property type="term" value="P:DNA topological change"/>
    <property type="evidence" value="ECO:0007669"/>
    <property type="project" value="UniProtKB-UniRule"/>
</dbReference>
<feature type="domain" description="Toprim" evidence="11">
    <location>
        <begin position="1"/>
        <end position="123"/>
    </location>
</feature>
<dbReference type="Pfam" id="PF01396">
    <property type="entry name" value="Zn_ribbon_Top1"/>
    <property type="match status" value="3"/>
</dbReference>
<feature type="domain" description="Topo IA-type catalytic" evidence="12">
    <location>
        <begin position="139"/>
        <end position="581"/>
    </location>
</feature>
<evidence type="ECO:0000256" key="3">
    <source>
        <dbReference type="ARBA" id="ARBA00022723"/>
    </source>
</evidence>